<organism evidence="2 3">
    <name type="scientific">Almyronema epifaneia S1</name>
    <dbReference type="NCBI Taxonomy" id="2991925"/>
    <lineage>
        <taxon>Bacteria</taxon>
        <taxon>Bacillati</taxon>
        <taxon>Cyanobacteriota</taxon>
        <taxon>Cyanophyceae</taxon>
        <taxon>Nodosilineales</taxon>
        <taxon>Nodosilineaceae</taxon>
        <taxon>Almyronema</taxon>
        <taxon>Almyronema epifaneia</taxon>
    </lineage>
</organism>
<dbReference type="Gene3D" id="3.40.630.30">
    <property type="match status" value="1"/>
</dbReference>
<dbReference type="SUPFAM" id="SSF55729">
    <property type="entry name" value="Acyl-CoA N-acyltransferases (Nat)"/>
    <property type="match status" value="1"/>
</dbReference>
<proteinExistence type="predicted"/>
<reference evidence="2 3" key="1">
    <citation type="submission" date="2024-10" db="EMBL/GenBank/DDBJ databases">
        <authorList>
            <person name="Ratan Roy A."/>
            <person name="Morales Sandoval P.H."/>
            <person name="De Los Santos Villalobos S."/>
            <person name="Chakraborty S."/>
            <person name="Mukherjee J."/>
        </authorList>
    </citation>
    <scope>NUCLEOTIDE SEQUENCE [LARGE SCALE GENOMIC DNA]</scope>
    <source>
        <strain evidence="2 3">S1</strain>
    </source>
</reference>
<keyword evidence="2" id="KW-0808">Transferase</keyword>
<feature type="domain" description="N-acetyltransferase" evidence="1">
    <location>
        <begin position="2"/>
        <end position="152"/>
    </location>
</feature>
<dbReference type="EMBL" id="JBHZOL010000045">
    <property type="protein sequence ID" value="MFE4105995.1"/>
    <property type="molecule type" value="Genomic_DNA"/>
</dbReference>
<protein>
    <submittedName>
        <fullName evidence="2">GNAT family N-acetyltransferase</fullName>
        <ecNumber evidence="2">2.3.-.-</ecNumber>
    </submittedName>
</protein>
<dbReference type="CDD" id="cd04301">
    <property type="entry name" value="NAT_SF"/>
    <property type="match status" value="1"/>
</dbReference>
<dbReference type="Proteomes" id="UP001600165">
    <property type="component" value="Unassembled WGS sequence"/>
</dbReference>
<dbReference type="GO" id="GO:0016746">
    <property type="term" value="F:acyltransferase activity"/>
    <property type="evidence" value="ECO:0007669"/>
    <property type="project" value="UniProtKB-KW"/>
</dbReference>
<dbReference type="RefSeq" id="WP_377963324.1">
    <property type="nucleotide sequence ID" value="NZ_JBHZOL010000045.1"/>
</dbReference>
<name>A0ABW6ICT8_9CYAN</name>
<evidence type="ECO:0000259" key="1">
    <source>
        <dbReference type="PROSITE" id="PS51186"/>
    </source>
</evidence>
<dbReference type="PROSITE" id="PS51186">
    <property type="entry name" value="GNAT"/>
    <property type="match status" value="1"/>
</dbReference>
<keyword evidence="3" id="KW-1185">Reference proteome</keyword>
<dbReference type="InterPro" id="IPR016181">
    <property type="entry name" value="Acyl_CoA_acyltransferase"/>
</dbReference>
<accession>A0ABW6ICT8</accession>
<dbReference type="Pfam" id="PF00583">
    <property type="entry name" value="Acetyltransf_1"/>
    <property type="match status" value="1"/>
</dbReference>
<keyword evidence="2" id="KW-0012">Acyltransferase</keyword>
<sequence>MIAVKVIAIDDDLQKLVEDINNASWDDANEMSQFNVEELSTYLNSQDTIFVACYDIVDSNKILLGIASARLEIKPYKKMRWLYVDEVDVCANQRKKGAGKAIMRKLIEIANDTGCEEVWLGTEVDNQAANALYQALEPDNVAQFVGYTYATD</sequence>
<gene>
    <name evidence="2" type="ORF">ACFVKH_06900</name>
</gene>
<comment type="caution">
    <text evidence="2">The sequence shown here is derived from an EMBL/GenBank/DDBJ whole genome shotgun (WGS) entry which is preliminary data.</text>
</comment>
<dbReference type="InterPro" id="IPR000182">
    <property type="entry name" value="GNAT_dom"/>
</dbReference>
<dbReference type="EC" id="2.3.-.-" evidence="2"/>
<evidence type="ECO:0000313" key="2">
    <source>
        <dbReference type="EMBL" id="MFE4105995.1"/>
    </source>
</evidence>
<evidence type="ECO:0000313" key="3">
    <source>
        <dbReference type="Proteomes" id="UP001600165"/>
    </source>
</evidence>